<feature type="transmembrane region" description="Helical" evidence="1">
    <location>
        <begin position="398"/>
        <end position="416"/>
    </location>
</feature>
<feature type="transmembrane region" description="Helical" evidence="1">
    <location>
        <begin position="334"/>
        <end position="357"/>
    </location>
</feature>
<evidence type="ECO:0000313" key="2">
    <source>
        <dbReference type="EMBL" id="KNZ55932.1"/>
    </source>
</evidence>
<accession>A0A0L6V5X8</accession>
<organism evidence="2 3">
    <name type="scientific">Puccinia sorghi</name>
    <dbReference type="NCBI Taxonomy" id="27349"/>
    <lineage>
        <taxon>Eukaryota</taxon>
        <taxon>Fungi</taxon>
        <taxon>Dikarya</taxon>
        <taxon>Basidiomycota</taxon>
        <taxon>Pucciniomycotina</taxon>
        <taxon>Pucciniomycetes</taxon>
        <taxon>Pucciniales</taxon>
        <taxon>Pucciniaceae</taxon>
        <taxon>Puccinia</taxon>
    </lineage>
</organism>
<keyword evidence="1" id="KW-0812">Transmembrane</keyword>
<evidence type="ECO:0000313" key="3">
    <source>
        <dbReference type="Proteomes" id="UP000037035"/>
    </source>
</evidence>
<feature type="transmembrane region" description="Helical" evidence="1">
    <location>
        <begin position="369"/>
        <end position="386"/>
    </location>
</feature>
<proteinExistence type="predicted"/>
<reference evidence="2 3" key="1">
    <citation type="submission" date="2015-08" db="EMBL/GenBank/DDBJ databases">
        <title>Next Generation Sequencing and Analysis of the Genome of Puccinia sorghi L Schw, the Causal Agent of Maize Common Rust.</title>
        <authorList>
            <person name="Rochi L."/>
            <person name="Burguener G."/>
            <person name="Darino M."/>
            <person name="Turjanski A."/>
            <person name="Kreff E."/>
            <person name="Dieguez M.J."/>
            <person name="Sacco F."/>
        </authorList>
    </citation>
    <scope>NUCLEOTIDE SEQUENCE [LARGE SCALE GENOMIC DNA]</scope>
    <source>
        <strain evidence="2 3">RO10H11247</strain>
    </source>
</reference>
<keyword evidence="1" id="KW-1133">Transmembrane helix</keyword>
<gene>
    <name evidence="2" type="ORF">VP01_253g2</name>
</gene>
<dbReference type="VEuPathDB" id="FungiDB:VP01_253g2"/>
<feature type="transmembrane region" description="Helical" evidence="1">
    <location>
        <begin position="20"/>
        <end position="43"/>
    </location>
</feature>
<feature type="transmembrane region" description="Helical" evidence="1">
    <location>
        <begin position="718"/>
        <end position="738"/>
    </location>
</feature>
<name>A0A0L6V5X8_9BASI</name>
<feature type="transmembrane region" description="Helical" evidence="1">
    <location>
        <begin position="554"/>
        <end position="574"/>
    </location>
</feature>
<feature type="transmembrane region" description="Helical" evidence="1">
    <location>
        <begin position="146"/>
        <end position="162"/>
    </location>
</feature>
<keyword evidence="3" id="KW-1185">Reference proteome</keyword>
<evidence type="ECO:0000256" key="1">
    <source>
        <dbReference type="SAM" id="Phobius"/>
    </source>
</evidence>
<feature type="transmembrane region" description="Helical" evidence="1">
    <location>
        <begin position="177"/>
        <end position="200"/>
    </location>
</feature>
<dbReference type="AlphaFoldDB" id="A0A0L6V5X8"/>
<sequence>MVSSSSMVVAGLTSGRLSVGLSWFLGLSVGVGSSFFLIISSFFDGGRGLEWLEWGNWGLLGTYFGGWGVVEVCSGVWWCDGNKFQVTFSNIDSNSRKRLAPCHLTCIHLTFGMMEKDPKINQQCLIKKWPDVKVNKYKGIPMEGHWESLVFCIFFLIVRVPTSNNPNVSFKYSRSDYLIYPVLLCVFSSICNPHLFILTVHSAASHFATKTPINPPNSCCGSFLESFFLQFSKNKKTFNKAIGFEVLLNKNDSSLPHSFSLFFNGHFVLFIAIKPHILWPPIPPDISPKMRETQHSSHTHRMMTSEIMQNHTYLKAYRYYVQVSQHPKPFFKHYSAILSAHLCVFFCINPLSMIEYLKFHPHRYIRNNILKFFSVLLIFFWIDLNLKVSSKVCPLNFINYYINYSIKVFLIISYYINCIRQCSNYVNYPLILSKYAFEACKSHYRVIGSTQIMCQKYLFCSRYVTINDIFPLLSHFLGLSASPKVIQKSAKKTTKALDYVTPLQPVRLEVTGASYSVREKWRMKGRPNYINSAFYVPVTRYHHLPPSTLSLSTWHTSLVIIPVFITLFSLHLFYKRSNLAGLLSCTSVYYLFFDCFLLEICPVNLLQTFLINTQSKHNSVFGSTIKIGDFINGMIELKNLNDLIDHEELLSHWSYPISFAEYYHGCLFFFEVYSCKCALLQLLTGKLLHACRYLLPPFQQSHVLFGVVGFSSHVHIQIVNTSIGAVFYINTCASFYFFSTTSTPHHVFKINTFSIWLVELTLWCVLQFYVHDGYLFITGSSLDFFTKEAKMRFLLPDSAVYLIVCPCNIDHVSPINIIYWVIFLRGSFNGGVTRVPRGSVDPSHCTINPADYTSTVDHFRLLTKNKQAPCHPTSADYWNKR</sequence>
<dbReference type="Proteomes" id="UP000037035">
    <property type="component" value="Unassembled WGS sequence"/>
</dbReference>
<comment type="caution">
    <text evidence="2">The sequence shown here is derived from an EMBL/GenBank/DDBJ whole genome shotgun (WGS) entry which is preliminary data.</text>
</comment>
<protein>
    <submittedName>
        <fullName evidence="2">Uncharacterized protein</fullName>
    </submittedName>
</protein>
<dbReference type="EMBL" id="LAVV01007436">
    <property type="protein sequence ID" value="KNZ55932.1"/>
    <property type="molecule type" value="Genomic_DNA"/>
</dbReference>
<keyword evidence="1" id="KW-0472">Membrane</keyword>
<feature type="transmembrane region" description="Helical" evidence="1">
    <location>
        <begin position="750"/>
        <end position="770"/>
    </location>
</feature>